<evidence type="ECO:0000256" key="1">
    <source>
        <dbReference type="SAM" id="MobiDB-lite"/>
    </source>
</evidence>
<dbReference type="EMBL" id="KE720780">
    <property type="protein sequence ID" value="ERF76067.1"/>
    <property type="molecule type" value="Genomic_DNA"/>
</dbReference>
<accession>U1GEL1</accession>
<feature type="compositionally biased region" description="Polar residues" evidence="1">
    <location>
        <begin position="257"/>
        <end position="271"/>
    </location>
</feature>
<dbReference type="AlphaFoldDB" id="U1GEL1"/>
<sequence length="561" mass="60959">MARPGRQSRGCVSIKCPKISQVVDGFINLIVGRGLADQRDTARYERSLLGAEARNKLVKEVVFESYKAASPCKAGETKPLLERTVSLAGTIPQQGSIRPPRVRRRRLGAAGGKYVTPMGPPDISCADIPEEQLSRTYSRSCVWDPKTNPVPPMQEMEGFGRFRRSVHADANWQLNKYRGDLQTLGPVAVQRLGDFEIAKLKDGVMNNIRTSSYTSLASRSDSGESSTCPRICRGFSPAMISSISKASKGSKGRSLSPKRSSFRTTSPNHNDGTNERIRPQYKRTSFLRFEAGSAPLATIDEAAGVQQKKKTVPLIFDEKGAADAVIDDEEYETYEESFALAKAPTKPIAQNAIKVSSNWHEKAAQMPQAVLPTKTRGSRLYRTFDHAPEKARVVQKKSTKVATRRLSSRGGKALANRVIAKDDIIQATDTQLPAGAKAPVLPINPTSPSAVVSTKPSSTSSDGSADTNKADATLYIATPKASTAVSNGNNDALCPSNRANQPVTTGVPHYPRLSSIQGRQRSNTAFRVRSGNIPTIYLEGNAKHLLDTCEIDRKPLQPMPV</sequence>
<feature type="compositionally biased region" description="Low complexity" evidence="1">
    <location>
        <begin position="244"/>
        <end position="255"/>
    </location>
</feature>
<feature type="compositionally biased region" description="Low complexity" evidence="1">
    <location>
        <begin position="446"/>
        <end position="467"/>
    </location>
</feature>
<keyword evidence="3" id="KW-1185">Reference proteome</keyword>
<name>U1GEL1_ENDPU</name>
<dbReference type="OrthoDB" id="4160901at2759"/>
<reference evidence="3" key="1">
    <citation type="journal article" date="2014" name="BMC Genomics">
        <title>Genome characteristics reveal the impact of lichenization on lichen-forming fungus Endocarpon pusillum Hedwig (Verrucariales, Ascomycota).</title>
        <authorList>
            <person name="Wang Y.-Y."/>
            <person name="Liu B."/>
            <person name="Zhang X.-Y."/>
            <person name="Zhou Q.-M."/>
            <person name="Zhang T."/>
            <person name="Li H."/>
            <person name="Yu Y.-F."/>
            <person name="Zhang X.-L."/>
            <person name="Hao X.-Y."/>
            <person name="Wang M."/>
            <person name="Wang L."/>
            <person name="Wei J.-C."/>
        </authorList>
    </citation>
    <scope>NUCLEOTIDE SEQUENCE [LARGE SCALE GENOMIC DNA]</scope>
    <source>
        <strain evidence="3">Z07020 / HMAS-L-300199</strain>
    </source>
</reference>
<evidence type="ECO:0000313" key="2">
    <source>
        <dbReference type="EMBL" id="ERF76067.1"/>
    </source>
</evidence>
<gene>
    <name evidence="2" type="ORF">EPUS_01400</name>
</gene>
<feature type="region of interest" description="Disordered" evidence="1">
    <location>
        <begin position="438"/>
        <end position="467"/>
    </location>
</feature>
<organism evidence="2 3">
    <name type="scientific">Endocarpon pusillum (strain Z07020 / HMAS-L-300199)</name>
    <name type="common">Lichen-forming fungus</name>
    <dbReference type="NCBI Taxonomy" id="1263415"/>
    <lineage>
        <taxon>Eukaryota</taxon>
        <taxon>Fungi</taxon>
        <taxon>Dikarya</taxon>
        <taxon>Ascomycota</taxon>
        <taxon>Pezizomycotina</taxon>
        <taxon>Eurotiomycetes</taxon>
        <taxon>Chaetothyriomycetidae</taxon>
        <taxon>Verrucariales</taxon>
        <taxon>Verrucariaceae</taxon>
        <taxon>Endocarpon</taxon>
    </lineage>
</organism>
<evidence type="ECO:0000313" key="3">
    <source>
        <dbReference type="Proteomes" id="UP000019373"/>
    </source>
</evidence>
<dbReference type="HOGENOM" id="CLU_485734_0_0_1"/>
<protein>
    <submittedName>
        <fullName evidence="2">Uncharacterized protein</fullName>
    </submittedName>
</protein>
<dbReference type="Proteomes" id="UP000019373">
    <property type="component" value="Unassembled WGS sequence"/>
</dbReference>
<dbReference type="eggNOG" id="ENOG502T3UA">
    <property type="taxonomic scope" value="Eukaryota"/>
</dbReference>
<proteinExistence type="predicted"/>
<dbReference type="GeneID" id="19236457"/>
<feature type="region of interest" description="Disordered" evidence="1">
    <location>
        <begin position="244"/>
        <end position="281"/>
    </location>
</feature>
<dbReference type="RefSeq" id="XP_007786533.1">
    <property type="nucleotide sequence ID" value="XM_007788343.1"/>
</dbReference>